<feature type="transmembrane region" description="Helical" evidence="17">
    <location>
        <begin position="237"/>
        <end position="259"/>
    </location>
</feature>
<dbReference type="PANTHER" id="PTHR43507">
    <property type="entry name" value="NADH-UBIQUINONE OXIDOREDUCTASE CHAIN 4"/>
    <property type="match status" value="1"/>
</dbReference>
<keyword evidence="6 17" id="KW-0813">Transport</keyword>
<dbReference type="InterPro" id="IPR001750">
    <property type="entry name" value="ND/Mrp_TM"/>
</dbReference>
<evidence type="ECO:0000256" key="2">
    <source>
        <dbReference type="ARBA" id="ARBA00004225"/>
    </source>
</evidence>
<feature type="domain" description="NADH:ubiquinone oxidoreductase chain 4 N-terminal" evidence="19">
    <location>
        <begin position="1"/>
        <end position="97"/>
    </location>
</feature>
<evidence type="ECO:0000256" key="15">
    <source>
        <dbReference type="ARBA" id="ARBA00023136"/>
    </source>
</evidence>
<protein>
    <recommendedName>
        <fullName evidence="5 17">NADH-ubiquinone oxidoreductase chain 4</fullName>
        <ecNumber evidence="4 17">7.1.1.2</ecNumber>
    </recommendedName>
</protein>
<evidence type="ECO:0000256" key="6">
    <source>
        <dbReference type="ARBA" id="ARBA00022448"/>
    </source>
</evidence>
<evidence type="ECO:0000256" key="16">
    <source>
        <dbReference type="ARBA" id="ARBA00049551"/>
    </source>
</evidence>
<geneLocation type="mitochondrion" evidence="20"/>
<dbReference type="GO" id="GO:0015990">
    <property type="term" value="P:electron transport coupled proton transport"/>
    <property type="evidence" value="ECO:0007669"/>
    <property type="project" value="TreeGrafter"/>
</dbReference>
<dbReference type="InterPro" id="IPR003918">
    <property type="entry name" value="NADH_UbQ_OxRdtase"/>
</dbReference>
<evidence type="ECO:0000256" key="13">
    <source>
        <dbReference type="ARBA" id="ARBA00023075"/>
    </source>
</evidence>
<comment type="similarity">
    <text evidence="3 17">Belongs to the complex I subunit 4 family.</text>
</comment>
<feature type="transmembrane region" description="Helical" evidence="17">
    <location>
        <begin position="107"/>
        <end position="125"/>
    </location>
</feature>
<dbReference type="Pfam" id="PF01059">
    <property type="entry name" value="Oxidored_q5_N"/>
    <property type="match status" value="1"/>
</dbReference>
<sequence>MLKLFFSLLMMIWMCMILKGMELILVLFLFLSLLFVNLIDSGVVVFKLGSDLLSMNLFMLSVWMMILMMLASFKEMLYENKYFKFCLFFMLLLLYLCFYSTNLMMFYFFFESILFPIVMMIFNWGNQPERLQAGIYMLLYTLFGSLPLFILMILFSEYTLNYLYMDFMIIKSMGPFFLMMMLGFLVKVPMFFVHLWLPKAHVEAPISGSMILAAVLLKLGIYGIYRFKMFFMNELMQMSYIIMVISVLGSMIVGVMCLFQTDIKSLIAYSSVCHMGIVLSGMMSMNFLSSFGSLLLMLGHGLCSSGLFCLGNMLYERFFTRSLLLLKGMNKIFPSVSLWWFLMSVFNMAAPPSMNIFGEIFLVGSLLKFSMMFILPLMMLLFLSAGYSLYLFSYVNHGEGWMMWASNFISVREHFLMLLHFFPLIIWCLKMECFSSWI</sequence>
<dbReference type="EMBL" id="KF197126">
    <property type="protein sequence ID" value="AGW06862.1"/>
    <property type="molecule type" value="Genomic_DNA"/>
</dbReference>
<dbReference type="EC" id="7.1.1.2" evidence="4 17"/>
<comment type="subcellular location">
    <subcellularLocation>
        <location evidence="2 17">Mitochondrion membrane</location>
        <topology evidence="2 17">Multi-pass membrane protein</topology>
    </subcellularLocation>
</comment>
<dbReference type="GO" id="GO:0003954">
    <property type="term" value="F:NADH dehydrogenase activity"/>
    <property type="evidence" value="ECO:0007669"/>
    <property type="project" value="TreeGrafter"/>
</dbReference>
<evidence type="ECO:0000256" key="1">
    <source>
        <dbReference type="ARBA" id="ARBA00003257"/>
    </source>
</evidence>
<comment type="function">
    <text evidence="1">Core subunit of the mitochondrial membrane respiratory chain NADH dehydrogenase (Complex I) that is believed to belong to the minimal assembly required for catalysis. Complex I functions in the transfer of electrons from NADH to the respiratory chain. The immediate electron acceptor for the enzyme is believed to be ubiquinone.</text>
</comment>
<feature type="domain" description="NADH:quinone oxidoreductase/Mrp antiporter transmembrane" evidence="18">
    <location>
        <begin position="100"/>
        <end position="378"/>
    </location>
</feature>
<reference evidence="20" key="1">
    <citation type="submission" date="2013-06" db="EMBL/GenBank/DDBJ databases">
        <title>Complete mitochondrial genomes reveal ancient population structure of the European Lyme disease vector, Ixodes ricinus.</title>
        <authorList>
            <person name="Carpi G."/>
            <person name="Kim H.L."/>
            <person name="Ratan A."/>
            <person name="Drautz D.I."/>
            <person name="Kazimirova M."/>
            <person name="Rizzoli A."/>
            <person name="Schuster S.C."/>
        </authorList>
    </citation>
    <scope>NUCLEOTIDE SEQUENCE</scope>
    <source>
        <strain evidence="20">IR_8_6</strain>
    </source>
</reference>
<organism evidence="20">
    <name type="scientific">Ixodes ricinus</name>
    <name type="common">Common tick</name>
    <name type="synonym">Acarus ricinus</name>
    <dbReference type="NCBI Taxonomy" id="34613"/>
    <lineage>
        <taxon>Eukaryota</taxon>
        <taxon>Metazoa</taxon>
        <taxon>Ecdysozoa</taxon>
        <taxon>Arthropoda</taxon>
        <taxon>Chelicerata</taxon>
        <taxon>Arachnida</taxon>
        <taxon>Acari</taxon>
        <taxon>Parasitiformes</taxon>
        <taxon>Ixodida</taxon>
        <taxon>Ixodoidea</taxon>
        <taxon>Ixodidae</taxon>
        <taxon>Ixodinae</taxon>
        <taxon>Ixodes</taxon>
    </lineage>
</organism>
<keyword evidence="13 17" id="KW-0830">Ubiquinone</keyword>
<gene>
    <name evidence="20" type="primary">nad4</name>
</gene>
<proteinExistence type="inferred from homology"/>
<feature type="transmembrane region" description="Helical" evidence="17">
    <location>
        <begin position="82"/>
        <end position="101"/>
    </location>
</feature>
<keyword evidence="15 17" id="KW-0472">Membrane</keyword>
<evidence type="ECO:0000256" key="11">
    <source>
        <dbReference type="ARBA" id="ARBA00022989"/>
    </source>
</evidence>
<feature type="transmembrane region" description="Helical" evidence="17">
    <location>
        <begin position="415"/>
        <end position="437"/>
    </location>
</feature>
<dbReference type="PRINTS" id="PR01437">
    <property type="entry name" value="NUOXDRDTASE4"/>
</dbReference>
<evidence type="ECO:0000256" key="3">
    <source>
        <dbReference type="ARBA" id="ARBA00009025"/>
    </source>
</evidence>
<keyword evidence="8 17" id="KW-0812">Transmembrane</keyword>
<keyword evidence="10 17" id="KW-0249">Electron transport</keyword>
<accession>A0A088BCY3</accession>
<dbReference type="GO" id="GO:0031966">
    <property type="term" value="C:mitochondrial membrane"/>
    <property type="evidence" value="ECO:0007669"/>
    <property type="project" value="UniProtKB-SubCell"/>
</dbReference>
<feature type="transmembrane region" description="Helical" evidence="17">
    <location>
        <begin position="204"/>
        <end position="225"/>
    </location>
</feature>
<dbReference type="GO" id="GO:0008137">
    <property type="term" value="F:NADH dehydrogenase (ubiquinone) activity"/>
    <property type="evidence" value="ECO:0007669"/>
    <property type="project" value="UniProtKB-UniRule"/>
</dbReference>
<evidence type="ECO:0000256" key="9">
    <source>
        <dbReference type="ARBA" id="ARBA00022967"/>
    </source>
</evidence>
<feature type="transmembrane region" description="Helical" evidence="17">
    <location>
        <begin position="369"/>
        <end position="394"/>
    </location>
</feature>
<feature type="transmembrane region" description="Helical" evidence="17">
    <location>
        <begin position="176"/>
        <end position="197"/>
    </location>
</feature>
<feature type="transmembrane region" description="Helical" evidence="17">
    <location>
        <begin position="336"/>
        <end position="357"/>
    </location>
</feature>
<evidence type="ECO:0000259" key="19">
    <source>
        <dbReference type="Pfam" id="PF01059"/>
    </source>
</evidence>
<feature type="transmembrane region" description="Helical" evidence="17">
    <location>
        <begin position="266"/>
        <end position="288"/>
    </location>
</feature>
<evidence type="ECO:0000313" key="20">
    <source>
        <dbReference type="EMBL" id="AGW06862.1"/>
    </source>
</evidence>
<feature type="transmembrane region" description="Helical" evidence="17">
    <location>
        <begin position="51"/>
        <end position="70"/>
    </location>
</feature>
<dbReference type="Pfam" id="PF00361">
    <property type="entry name" value="Proton_antipo_M"/>
    <property type="match status" value="1"/>
</dbReference>
<dbReference type="GO" id="GO:0042773">
    <property type="term" value="P:ATP synthesis coupled electron transport"/>
    <property type="evidence" value="ECO:0007669"/>
    <property type="project" value="InterPro"/>
</dbReference>
<evidence type="ECO:0000256" key="14">
    <source>
        <dbReference type="ARBA" id="ARBA00023128"/>
    </source>
</evidence>
<evidence type="ECO:0000256" key="10">
    <source>
        <dbReference type="ARBA" id="ARBA00022982"/>
    </source>
</evidence>
<keyword evidence="11 17" id="KW-1133">Transmembrane helix</keyword>
<feature type="transmembrane region" description="Helical" evidence="17">
    <location>
        <begin position="294"/>
        <end position="315"/>
    </location>
</feature>
<keyword evidence="14 17" id="KW-0496">Mitochondrion</keyword>
<dbReference type="GO" id="GO:0048039">
    <property type="term" value="F:ubiquinone binding"/>
    <property type="evidence" value="ECO:0007669"/>
    <property type="project" value="TreeGrafter"/>
</dbReference>
<name>A0A088BCY3_IXORI</name>
<evidence type="ECO:0000256" key="17">
    <source>
        <dbReference type="RuleBase" id="RU003297"/>
    </source>
</evidence>
<comment type="catalytic activity">
    <reaction evidence="16 17">
        <text>a ubiquinone + NADH + 5 H(+)(in) = a ubiquinol + NAD(+) + 4 H(+)(out)</text>
        <dbReference type="Rhea" id="RHEA:29091"/>
        <dbReference type="Rhea" id="RHEA-COMP:9565"/>
        <dbReference type="Rhea" id="RHEA-COMP:9566"/>
        <dbReference type="ChEBI" id="CHEBI:15378"/>
        <dbReference type="ChEBI" id="CHEBI:16389"/>
        <dbReference type="ChEBI" id="CHEBI:17976"/>
        <dbReference type="ChEBI" id="CHEBI:57540"/>
        <dbReference type="ChEBI" id="CHEBI:57945"/>
        <dbReference type="EC" id="7.1.1.2"/>
    </reaction>
</comment>
<dbReference type="InterPro" id="IPR000260">
    <property type="entry name" value="NADH4_N"/>
</dbReference>
<keyword evidence="12 17" id="KW-0520">NAD</keyword>
<evidence type="ECO:0000256" key="12">
    <source>
        <dbReference type="ARBA" id="ARBA00023027"/>
    </source>
</evidence>
<keyword evidence="9" id="KW-1278">Translocase</keyword>
<evidence type="ECO:0000256" key="4">
    <source>
        <dbReference type="ARBA" id="ARBA00012944"/>
    </source>
</evidence>
<evidence type="ECO:0000256" key="5">
    <source>
        <dbReference type="ARBA" id="ARBA00021006"/>
    </source>
</evidence>
<dbReference type="PANTHER" id="PTHR43507:SF20">
    <property type="entry name" value="NADH-UBIQUINONE OXIDOREDUCTASE CHAIN 4"/>
    <property type="match status" value="1"/>
</dbReference>
<feature type="transmembrane region" description="Helical" evidence="17">
    <location>
        <begin position="137"/>
        <end position="156"/>
    </location>
</feature>
<dbReference type="AlphaFoldDB" id="A0A088BCY3"/>
<keyword evidence="7 17" id="KW-0679">Respiratory chain</keyword>
<evidence type="ECO:0000259" key="18">
    <source>
        <dbReference type="Pfam" id="PF00361"/>
    </source>
</evidence>
<comment type="function">
    <text evidence="17">Core subunit of the mitochondrial membrane respiratory chain NADH dehydrogenase (Complex I) which catalyzes electron transfer from NADH through the respiratory chain, using ubiquinone as an electron acceptor. Essential for the catalytic activity and assembly of complex I.</text>
</comment>
<evidence type="ECO:0000256" key="8">
    <source>
        <dbReference type="ARBA" id="ARBA00022692"/>
    </source>
</evidence>
<evidence type="ECO:0000256" key="7">
    <source>
        <dbReference type="ARBA" id="ARBA00022660"/>
    </source>
</evidence>